<evidence type="ECO:0000313" key="5">
    <source>
        <dbReference type="EMBL" id="GMH79897.1"/>
    </source>
</evidence>
<dbReference type="SUPFAM" id="SSF56112">
    <property type="entry name" value="Protein kinase-like (PK-like)"/>
    <property type="match status" value="1"/>
</dbReference>
<evidence type="ECO:0000313" key="6">
    <source>
        <dbReference type="Proteomes" id="UP001165085"/>
    </source>
</evidence>
<evidence type="ECO:0000256" key="2">
    <source>
        <dbReference type="SAM" id="MobiDB-lite"/>
    </source>
</evidence>
<feature type="chain" id="PRO_5040933130" description="ABC1 atypical kinase-like domain-containing protein" evidence="3">
    <location>
        <begin position="30"/>
        <end position="813"/>
    </location>
</feature>
<protein>
    <recommendedName>
        <fullName evidence="4">ABC1 atypical kinase-like domain-containing protein</fullName>
    </recommendedName>
</protein>
<proteinExistence type="inferred from homology"/>
<dbReference type="PANTHER" id="PTHR10566:SF128">
    <property type="entry name" value="UBIB DOMAIN CONTAINING KINASE"/>
    <property type="match status" value="1"/>
</dbReference>
<feature type="domain" description="ABC1 atypical kinase-like" evidence="4">
    <location>
        <begin position="253"/>
        <end position="500"/>
    </location>
</feature>
<evidence type="ECO:0000256" key="3">
    <source>
        <dbReference type="SAM" id="SignalP"/>
    </source>
</evidence>
<dbReference type="InterPro" id="IPR011009">
    <property type="entry name" value="Kinase-like_dom_sf"/>
</dbReference>
<dbReference type="EMBL" id="BRXY01000239">
    <property type="protein sequence ID" value="GMH79897.1"/>
    <property type="molecule type" value="Genomic_DNA"/>
</dbReference>
<dbReference type="CDD" id="cd05121">
    <property type="entry name" value="ABC1_ADCK3-like"/>
    <property type="match status" value="1"/>
</dbReference>
<name>A0A9W7B2G9_9STRA</name>
<keyword evidence="6" id="KW-1185">Reference proteome</keyword>
<comment type="caution">
    <text evidence="5">The sequence shown here is derived from an EMBL/GenBank/DDBJ whole genome shotgun (WGS) entry which is preliminary data.</text>
</comment>
<feature type="signal peptide" evidence="3">
    <location>
        <begin position="1"/>
        <end position="29"/>
    </location>
</feature>
<feature type="region of interest" description="Disordered" evidence="2">
    <location>
        <begin position="38"/>
        <end position="67"/>
    </location>
</feature>
<dbReference type="AlphaFoldDB" id="A0A9W7B2G9"/>
<sequence>MFHTSARRRQNLILLSIVILLNTIPPTLTFTHTYKAEKSPPFSISSRSKNRALKSSVTDPPPSASERLNKARSLLEEYSRDFTPPPQFLLPAELQDFSQDASPVDGTSGSVSAIDAIVVSPPEQDANPIPNAAKVSAEDDGLRTQQKVSSRWENGVKVATPIKTYSPNQNPRYLKRPLIWLKRNLEIALPLARWSSGLIFDLATGKVTEREQVRANELLRAINSLGPAIIKGGQALASRPDLLPKVYLDELQKLQDDVPRFEDHVAFGIVKEELGVDFTELFEIIGDGPVAAASIGQVYKATLKATGETVAIKIQRPDCEETIALDLYILRWWSGIANILTQGILKRDVNVQSIIDDFGELIYREIDYVAEAANAQRFNEIYANLPISIFVPKIYSTLTTSKVLTMEWVDGLRLTDTAALQQYGLDKEELVDSLVQCSLRQILDNGFFHADPHAGNMLATRDGRLCYLDFGMMGYASEEQRNGFLLAVVHMVNRDWNSLVVLYQKLGFIPMSEDATLIEEALEKALPDVLNADVSELNFKNVINKLGDVFYTFPFSLPPFYISIIRCLGVLEGLAIQVDPKFRIISDAYPYIASRLLTDSQPDMQEALKRLALTNEGELRWDRLESLLEEAQSSAGYDVADAIDKLSDYLLRDEADALTQQLSEQVVELVDTLGNDTIEYILNIFRVGISGDERSLVLALRALQTQLATATGAASRSSDSNQQMNDLMPEIPETLQRAGRIIALLTGGIETDEKSIAIYVQKYLPIFRKIANEPKFRKLGTEISAKLVDRLLSRTIRRTLGVNGNGRTTSSAA</sequence>
<dbReference type="Pfam" id="PF03109">
    <property type="entry name" value="ABC1"/>
    <property type="match status" value="1"/>
</dbReference>
<dbReference type="InterPro" id="IPR050154">
    <property type="entry name" value="UbiB_kinase"/>
</dbReference>
<dbReference type="OrthoDB" id="427480at2759"/>
<dbReference type="Proteomes" id="UP001165085">
    <property type="component" value="Unassembled WGS sequence"/>
</dbReference>
<dbReference type="PANTHER" id="PTHR10566">
    <property type="entry name" value="CHAPERONE-ACTIVITY OF BC1 COMPLEX CABC1 -RELATED"/>
    <property type="match status" value="1"/>
</dbReference>
<gene>
    <name evidence="5" type="ORF">TrST_g10342</name>
</gene>
<feature type="region of interest" description="Disordered" evidence="2">
    <location>
        <begin position="121"/>
        <end position="140"/>
    </location>
</feature>
<evidence type="ECO:0000256" key="1">
    <source>
        <dbReference type="ARBA" id="ARBA00009670"/>
    </source>
</evidence>
<reference evidence="6" key="1">
    <citation type="journal article" date="2023" name="Commun. Biol.">
        <title>Genome analysis of Parmales, the sister group of diatoms, reveals the evolutionary specialization of diatoms from phago-mixotrophs to photoautotrophs.</title>
        <authorList>
            <person name="Ban H."/>
            <person name="Sato S."/>
            <person name="Yoshikawa S."/>
            <person name="Yamada K."/>
            <person name="Nakamura Y."/>
            <person name="Ichinomiya M."/>
            <person name="Sato N."/>
            <person name="Blanc-Mathieu R."/>
            <person name="Endo H."/>
            <person name="Kuwata A."/>
            <person name="Ogata H."/>
        </authorList>
    </citation>
    <scope>NUCLEOTIDE SEQUENCE [LARGE SCALE GENOMIC DNA]</scope>
    <source>
        <strain evidence="6">NIES 3701</strain>
    </source>
</reference>
<comment type="similarity">
    <text evidence="1">Belongs to the protein kinase superfamily. ADCK protein kinase family.</text>
</comment>
<organism evidence="5 6">
    <name type="scientific">Triparma strigata</name>
    <dbReference type="NCBI Taxonomy" id="1606541"/>
    <lineage>
        <taxon>Eukaryota</taxon>
        <taxon>Sar</taxon>
        <taxon>Stramenopiles</taxon>
        <taxon>Ochrophyta</taxon>
        <taxon>Bolidophyceae</taxon>
        <taxon>Parmales</taxon>
        <taxon>Triparmaceae</taxon>
        <taxon>Triparma</taxon>
    </lineage>
</organism>
<accession>A0A9W7B2G9</accession>
<feature type="compositionally biased region" description="Polar residues" evidence="2">
    <location>
        <begin position="42"/>
        <end position="58"/>
    </location>
</feature>
<keyword evidence="3" id="KW-0732">Signal</keyword>
<dbReference type="InterPro" id="IPR004147">
    <property type="entry name" value="ABC1_dom"/>
</dbReference>
<evidence type="ECO:0000259" key="4">
    <source>
        <dbReference type="Pfam" id="PF03109"/>
    </source>
</evidence>